<protein>
    <recommendedName>
        <fullName evidence="4">Alginate export</fullName>
    </recommendedName>
</protein>
<feature type="signal peptide" evidence="1">
    <location>
        <begin position="1"/>
        <end position="24"/>
    </location>
</feature>
<proteinExistence type="predicted"/>
<dbReference type="RefSeq" id="WP_248206286.1">
    <property type="nucleotide sequence ID" value="NZ_JALNMH010000003.1"/>
</dbReference>
<name>A0ABT0GF29_9GAMM</name>
<keyword evidence="1" id="KW-0732">Signal</keyword>
<evidence type="ECO:0008006" key="4">
    <source>
        <dbReference type="Google" id="ProtNLM"/>
    </source>
</evidence>
<comment type="caution">
    <text evidence="2">The sequence shown here is derived from an EMBL/GenBank/DDBJ whole genome shotgun (WGS) entry which is preliminary data.</text>
</comment>
<keyword evidence="3" id="KW-1185">Reference proteome</keyword>
<gene>
    <name evidence="2" type="ORF">M0G41_05640</name>
</gene>
<sequence length="614" mass="68622">MKTSILHRALLIACAGSCSLPAAASEPLTSDALGAMPIWMSWTHLVPGVTYDPATAVIPRRRPGHPPPTPIVEPDPQNPDAINPAPVDAVGGFVPLPDRWRIMEALGFKFPWYDPYNQNIWKGDKPMKIPGLKGKDWFFSLLGISDTIIEPRSIPTPVGPQASQDPDSLDIFSGIDQTIFAQTFLTGIILFKGDTVFKPPAHEFRLTLATQYNRVETQDVRALLIDPRGGRIREDSFVAVQELFYDKHLRDVSDRYDFDSLRIGIQPFSTDFRGFLFQDLQFGVRLFGNRLNNRAQYNLAWFRRVEKDTNSGLNDVFEGLRDDDVFVANFYYQDWPVLGFISQGTIVHNRNRESEFTFDENGFIARPASLGIERPREYDVTYLGYNGDGHFGRLNLTVSAYYAIGDNDAVFTRNENDVSAGFFAAEAGYDFDWIRTRLSVAWASGDDDPFDDESNGFDAIFENPIFAGADTSYWIRQNMPLIGGGGVALTGRNSMIPTLRSSKELGQSNFDGPGLRLVGVGADFDLTPESRVSVNLNQLWFDETASLELARNQATIDREIGQDLSIAWIWRPFMTQNAVIRLSAAGLNPGDGLSDLYGDDDIYYSVLANLVFTF</sequence>
<organism evidence="2 3">
    <name type="scientific">Pseudomarimonas salicorniae</name>
    <dbReference type="NCBI Taxonomy" id="2933270"/>
    <lineage>
        <taxon>Bacteria</taxon>
        <taxon>Pseudomonadati</taxon>
        <taxon>Pseudomonadota</taxon>
        <taxon>Gammaproteobacteria</taxon>
        <taxon>Lysobacterales</taxon>
        <taxon>Lysobacteraceae</taxon>
        <taxon>Pseudomarimonas</taxon>
    </lineage>
</organism>
<feature type="chain" id="PRO_5045208033" description="Alginate export" evidence="1">
    <location>
        <begin position="25"/>
        <end position="614"/>
    </location>
</feature>
<evidence type="ECO:0000313" key="3">
    <source>
        <dbReference type="Proteomes" id="UP001431449"/>
    </source>
</evidence>
<dbReference type="EMBL" id="JALNMH010000003">
    <property type="protein sequence ID" value="MCK7593150.1"/>
    <property type="molecule type" value="Genomic_DNA"/>
</dbReference>
<evidence type="ECO:0000256" key="1">
    <source>
        <dbReference type="SAM" id="SignalP"/>
    </source>
</evidence>
<accession>A0ABT0GF29</accession>
<evidence type="ECO:0000313" key="2">
    <source>
        <dbReference type="EMBL" id="MCK7593150.1"/>
    </source>
</evidence>
<reference evidence="2" key="1">
    <citation type="submission" date="2022-04" db="EMBL/GenBank/DDBJ databases">
        <title>Lysobacter sp. CAU 1642 isolated from sea sand.</title>
        <authorList>
            <person name="Kim W."/>
        </authorList>
    </citation>
    <scope>NUCLEOTIDE SEQUENCE</scope>
    <source>
        <strain evidence="2">CAU 1642</strain>
    </source>
</reference>
<dbReference type="Proteomes" id="UP001431449">
    <property type="component" value="Unassembled WGS sequence"/>
</dbReference>